<feature type="transmembrane region" description="Helical" evidence="1">
    <location>
        <begin position="200"/>
        <end position="221"/>
    </location>
</feature>
<reference evidence="2" key="1">
    <citation type="submission" date="2015-09" db="EMBL/GenBank/DDBJ databases">
        <authorList>
            <consortium name="Pathogen Informatics"/>
        </authorList>
    </citation>
    <scope>NUCLEOTIDE SEQUENCE</scope>
    <source>
        <strain evidence="2">2789STDY5834896</strain>
    </source>
</reference>
<evidence type="ECO:0008006" key="3">
    <source>
        <dbReference type="Google" id="ProtNLM"/>
    </source>
</evidence>
<protein>
    <recommendedName>
        <fullName evidence="3">DUF5058 domain-containing protein</fullName>
    </recommendedName>
</protein>
<keyword evidence="1" id="KW-0472">Membrane</keyword>
<evidence type="ECO:0000313" key="2">
    <source>
        <dbReference type="EMBL" id="SCJ79648.1"/>
    </source>
</evidence>
<dbReference type="AlphaFoldDB" id="A0A1C6JCC9"/>
<gene>
    <name evidence="2" type="ORF">SAMEA3545359_02083</name>
</gene>
<dbReference type="InterPro" id="IPR032479">
    <property type="entry name" value="DUF5058"/>
</dbReference>
<organism evidence="2">
    <name type="scientific">uncultured Anaerotruncus sp</name>
    <dbReference type="NCBI Taxonomy" id="905011"/>
    <lineage>
        <taxon>Bacteria</taxon>
        <taxon>Bacillati</taxon>
        <taxon>Bacillota</taxon>
        <taxon>Clostridia</taxon>
        <taxon>Eubacteriales</taxon>
        <taxon>Oscillospiraceae</taxon>
        <taxon>Anaerotruncus</taxon>
        <taxon>environmental samples</taxon>
    </lineage>
</organism>
<dbReference type="EMBL" id="FMHG01000001">
    <property type="protein sequence ID" value="SCJ79648.1"/>
    <property type="molecule type" value="Genomic_DNA"/>
</dbReference>
<proteinExistence type="predicted"/>
<name>A0A1C6JCC9_9FIRM</name>
<keyword evidence="1" id="KW-0812">Transmembrane</keyword>
<feature type="transmembrane region" description="Helical" evidence="1">
    <location>
        <begin position="56"/>
        <end position="82"/>
    </location>
</feature>
<feature type="transmembrane region" description="Helical" evidence="1">
    <location>
        <begin position="16"/>
        <end position="36"/>
    </location>
</feature>
<keyword evidence="1" id="KW-1133">Transmembrane helix</keyword>
<evidence type="ECO:0000256" key="1">
    <source>
        <dbReference type="SAM" id="Phobius"/>
    </source>
</evidence>
<feature type="transmembrane region" description="Helical" evidence="1">
    <location>
        <begin position="168"/>
        <end position="188"/>
    </location>
</feature>
<sequence>MTPMAMTFWDVADSSLLYILVIIGLLYVAFLAGVFLRKAWGHCLELGIPNTTVKKVIASSCTFSIVPSLSIVIGLFSLAAVIGTPWAWFRLSVVGAVSYELMAADMVGQAMGYSALTQLRGEPAQVMGAVMIVMSIGIIGGIVTNALFCKKIQTSMASFNEKQGGWGALFSGCFMMAMMSVMMPLQVYNPTADYGRYGHFNLVGTLTLITSAVISLLVTMIAKKTGAKWLNNFVLAIALILGMVAAVMWSAVFPA</sequence>
<feature type="transmembrane region" description="Helical" evidence="1">
    <location>
        <begin position="126"/>
        <end position="148"/>
    </location>
</feature>
<feature type="transmembrane region" description="Helical" evidence="1">
    <location>
        <begin position="233"/>
        <end position="252"/>
    </location>
</feature>
<accession>A0A1C6JCC9</accession>
<dbReference type="Pfam" id="PF16481">
    <property type="entry name" value="DUF5058"/>
    <property type="match status" value="1"/>
</dbReference>